<keyword evidence="2" id="KW-1133">Transmembrane helix</keyword>
<proteinExistence type="predicted"/>
<name>A0A2A6CKG0_PRIPA</name>
<keyword evidence="2" id="KW-0812">Transmembrane</keyword>
<feature type="compositionally biased region" description="Basic and acidic residues" evidence="1">
    <location>
        <begin position="130"/>
        <end position="147"/>
    </location>
</feature>
<keyword evidence="2" id="KW-0472">Membrane</keyword>
<dbReference type="Proteomes" id="UP000005239">
    <property type="component" value="Unassembled WGS sequence"/>
</dbReference>
<organism evidence="3 4">
    <name type="scientific">Pristionchus pacificus</name>
    <name type="common">Parasitic nematode worm</name>
    <dbReference type="NCBI Taxonomy" id="54126"/>
    <lineage>
        <taxon>Eukaryota</taxon>
        <taxon>Metazoa</taxon>
        <taxon>Ecdysozoa</taxon>
        <taxon>Nematoda</taxon>
        <taxon>Chromadorea</taxon>
        <taxon>Rhabditida</taxon>
        <taxon>Rhabditina</taxon>
        <taxon>Diplogasteromorpha</taxon>
        <taxon>Diplogasteroidea</taxon>
        <taxon>Neodiplogasteridae</taxon>
        <taxon>Pristionchus</taxon>
    </lineage>
</organism>
<reference evidence="3" key="2">
    <citation type="submission" date="2022-06" db="UniProtKB">
        <authorList>
            <consortium name="EnsemblMetazoa"/>
        </authorList>
    </citation>
    <scope>IDENTIFICATION</scope>
    <source>
        <strain evidence="3">PS312</strain>
    </source>
</reference>
<gene>
    <name evidence="3" type="primary">WBGene00116643</name>
</gene>
<protein>
    <submittedName>
        <fullName evidence="3">Uncharacterized protein</fullName>
    </submittedName>
</protein>
<dbReference type="AlphaFoldDB" id="A0A2A6CKG0"/>
<accession>A0A2A6CKG0</accession>
<feature type="transmembrane region" description="Helical" evidence="2">
    <location>
        <begin position="12"/>
        <end position="35"/>
    </location>
</feature>
<dbReference type="EnsemblMetazoa" id="PPA27089.1">
    <property type="protein sequence ID" value="PPA27089.1"/>
    <property type="gene ID" value="WBGene00116643"/>
</dbReference>
<evidence type="ECO:0000256" key="2">
    <source>
        <dbReference type="SAM" id="Phobius"/>
    </source>
</evidence>
<evidence type="ECO:0000313" key="3">
    <source>
        <dbReference type="EnsemblMetazoa" id="PPA27089.1"/>
    </source>
</evidence>
<feature type="transmembrane region" description="Helical" evidence="2">
    <location>
        <begin position="82"/>
        <end position="105"/>
    </location>
</feature>
<accession>A0A8R1YGY4</accession>
<keyword evidence="4" id="KW-1185">Reference proteome</keyword>
<reference evidence="4" key="1">
    <citation type="journal article" date="2008" name="Nat. Genet.">
        <title>The Pristionchus pacificus genome provides a unique perspective on nematode lifestyle and parasitism.</title>
        <authorList>
            <person name="Dieterich C."/>
            <person name="Clifton S.W."/>
            <person name="Schuster L.N."/>
            <person name="Chinwalla A."/>
            <person name="Delehaunty K."/>
            <person name="Dinkelacker I."/>
            <person name="Fulton L."/>
            <person name="Fulton R."/>
            <person name="Godfrey J."/>
            <person name="Minx P."/>
            <person name="Mitreva M."/>
            <person name="Roeseler W."/>
            <person name="Tian H."/>
            <person name="Witte H."/>
            <person name="Yang S.P."/>
            <person name="Wilson R.K."/>
            <person name="Sommer R.J."/>
        </authorList>
    </citation>
    <scope>NUCLEOTIDE SEQUENCE [LARGE SCALE GENOMIC DNA]</scope>
    <source>
        <strain evidence="4">PS312</strain>
    </source>
</reference>
<sequence length="212" mass="24304">MNNDNILLCHRQYLMQFYSFGMSVALFCIVIQMAVSMDSSDRSDGAMDRDKDWWKGHHHHHHHSAEVAAPSVLDQGVAATSILNAIFSGVTSIVSLTGIFGYMTFIQAKVAAIEKAMSNANQVPPPRNVYPEKPDSVEDLYDSKKPEPYQPTQPVRPNPYNGWVYDEFAKSWKYKLPTNGWVFDEVTKSWKYNHETNGWVFDEASYSWKYRP</sequence>
<evidence type="ECO:0000256" key="1">
    <source>
        <dbReference type="SAM" id="MobiDB-lite"/>
    </source>
</evidence>
<feature type="region of interest" description="Disordered" evidence="1">
    <location>
        <begin position="121"/>
        <end position="155"/>
    </location>
</feature>
<evidence type="ECO:0000313" key="4">
    <source>
        <dbReference type="Proteomes" id="UP000005239"/>
    </source>
</evidence>